<dbReference type="SUPFAM" id="SSF81296">
    <property type="entry name" value="E set domains"/>
    <property type="match status" value="1"/>
</dbReference>
<evidence type="ECO:0000313" key="3">
    <source>
        <dbReference type="Proteomes" id="UP000718012"/>
    </source>
</evidence>
<organism evidence="2 3">
    <name type="scientific">Phocaeicola coprocola</name>
    <dbReference type="NCBI Taxonomy" id="310298"/>
    <lineage>
        <taxon>Bacteria</taxon>
        <taxon>Pseudomonadati</taxon>
        <taxon>Bacteroidota</taxon>
        <taxon>Bacteroidia</taxon>
        <taxon>Bacteroidales</taxon>
        <taxon>Bacteroidaceae</taxon>
        <taxon>Phocaeicola</taxon>
    </lineage>
</organism>
<dbReference type="InterPro" id="IPR040475">
    <property type="entry name" value="SGBP_B_XBD"/>
</dbReference>
<dbReference type="AlphaFoldDB" id="A0A921K2H6"/>
<comment type="caution">
    <text evidence="2">The sequence shown here is derived from an EMBL/GenBank/DDBJ whole genome shotgun (WGS) entry which is preliminary data.</text>
</comment>
<dbReference type="CDD" id="cd00102">
    <property type="entry name" value="IPT"/>
    <property type="match status" value="1"/>
</dbReference>
<sequence>MMKLMKYIKGLVIVGAVLSGVMMTSCEDEPDKYEIADGLPTVNYIRMTDPEVADSLITGAYMSNTICLVGENLRSVYELYFNDQKAILNTSLITDNTLIVDIPSTIPSVVTNKIYLINKNHETVTYDFNVLVPAPEITSMSNEYAQPGTVATIYGDYFIDDPNIPLTVEIANVPVTEITSLTRNAISFVVPEGAETGYVNVESIYGIGQSTFRYMENDGILFDFDDDGDDAIAKDNGWHAATIGTLENISSLDGNYLIFQGDLDNGSWNDSDFAFEYWPYGDEATPYLNTLVDFEDLSNLQLKFEVNVPDAWSACAMQILLTTNNEVSGDNMNNSFFQGDTFPRALWIPWQSSGSYTTTGWTTVTVPLSEFRYGASGISLSPLSSTDITGLTLFVWNGGVTGTACSPTICIDNIRVVPIY</sequence>
<reference evidence="2" key="1">
    <citation type="journal article" date="2021" name="PeerJ">
        <title>Extensive microbial diversity within the chicken gut microbiome revealed by metagenomics and culture.</title>
        <authorList>
            <person name="Gilroy R."/>
            <person name="Ravi A."/>
            <person name="Getino M."/>
            <person name="Pursley I."/>
            <person name="Horton D.L."/>
            <person name="Alikhan N.F."/>
            <person name="Baker D."/>
            <person name="Gharbi K."/>
            <person name="Hall N."/>
            <person name="Watson M."/>
            <person name="Adriaenssens E.M."/>
            <person name="Foster-Nyarko E."/>
            <person name="Jarju S."/>
            <person name="Secka A."/>
            <person name="Antonio M."/>
            <person name="Oren A."/>
            <person name="Chaudhuri R.R."/>
            <person name="La Ragione R."/>
            <person name="Hildebrand F."/>
            <person name="Pallen M.J."/>
        </authorList>
    </citation>
    <scope>NUCLEOTIDE SEQUENCE</scope>
    <source>
        <strain evidence="2">CHK165-8395</strain>
    </source>
</reference>
<evidence type="ECO:0000313" key="2">
    <source>
        <dbReference type="EMBL" id="HJF07196.1"/>
    </source>
</evidence>
<protein>
    <submittedName>
        <fullName evidence="2">Glycan-binding surface protein</fullName>
    </submittedName>
</protein>
<proteinExistence type="predicted"/>
<feature type="domain" description="Surface glycan-binding protein B xyloglucan binding" evidence="1">
    <location>
        <begin position="214"/>
        <end position="418"/>
    </location>
</feature>
<dbReference type="GO" id="GO:0030247">
    <property type="term" value="F:polysaccharide binding"/>
    <property type="evidence" value="ECO:0007669"/>
    <property type="project" value="InterPro"/>
</dbReference>
<dbReference type="Gene3D" id="2.60.120.430">
    <property type="entry name" value="Galactose-binding lectin"/>
    <property type="match status" value="1"/>
</dbReference>
<dbReference type="Gene3D" id="2.60.40.10">
    <property type="entry name" value="Immunoglobulins"/>
    <property type="match status" value="2"/>
</dbReference>
<dbReference type="InterPro" id="IPR014756">
    <property type="entry name" value="Ig_E-set"/>
</dbReference>
<dbReference type="InterPro" id="IPR008979">
    <property type="entry name" value="Galactose-bd-like_sf"/>
</dbReference>
<dbReference type="Pfam" id="PF18329">
    <property type="entry name" value="SGBP_B_XBD"/>
    <property type="match status" value="1"/>
</dbReference>
<reference evidence="2" key="2">
    <citation type="submission" date="2021-09" db="EMBL/GenBank/DDBJ databases">
        <authorList>
            <person name="Gilroy R."/>
        </authorList>
    </citation>
    <scope>NUCLEOTIDE SEQUENCE</scope>
    <source>
        <strain evidence="2">CHK165-8395</strain>
    </source>
</reference>
<dbReference type="PROSITE" id="PS51257">
    <property type="entry name" value="PROKAR_LIPOPROTEIN"/>
    <property type="match status" value="1"/>
</dbReference>
<dbReference type="InterPro" id="IPR013783">
    <property type="entry name" value="Ig-like_fold"/>
</dbReference>
<name>A0A921K2H6_9BACT</name>
<accession>A0A921K2H6</accession>
<evidence type="ECO:0000259" key="1">
    <source>
        <dbReference type="Pfam" id="PF18329"/>
    </source>
</evidence>
<dbReference type="SUPFAM" id="SSF49785">
    <property type="entry name" value="Galactose-binding domain-like"/>
    <property type="match status" value="1"/>
</dbReference>
<dbReference type="Proteomes" id="UP000718012">
    <property type="component" value="Unassembled WGS sequence"/>
</dbReference>
<dbReference type="EMBL" id="DYXD01000067">
    <property type="protein sequence ID" value="HJF07196.1"/>
    <property type="molecule type" value="Genomic_DNA"/>
</dbReference>
<gene>
    <name evidence="2" type="ORF">K8U81_03250</name>
</gene>